<protein>
    <submittedName>
        <fullName evidence="8">SPOSA6832_02770-mRNA-1:cds</fullName>
    </submittedName>
</protein>
<dbReference type="Proteomes" id="UP000243876">
    <property type="component" value="Unassembled WGS sequence"/>
</dbReference>
<evidence type="ECO:0000313" key="8">
    <source>
        <dbReference type="EMBL" id="CEQ41094.1"/>
    </source>
</evidence>
<evidence type="ECO:0000256" key="5">
    <source>
        <dbReference type="ARBA" id="ARBA00023136"/>
    </source>
</evidence>
<accession>A0A0D6EM86</accession>
<gene>
    <name evidence="8" type="primary">SPOSA6832_02770</name>
</gene>
<reference evidence="9" key="1">
    <citation type="submission" date="2015-02" db="EMBL/GenBank/DDBJ databases">
        <authorList>
            <person name="Gon?alves P."/>
        </authorList>
    </citation>
    <scope>NUCLEOTIDE SEQUENCE [LARGE SCALE GENOMIC DNA]</scope>
</reference>
<feature type="chain" id="PRO_5002303541" evidence="7">
    <location>
        <begin position="22"/>
        <end position="359"/>
    </location>
</feature>
<feature type="signal peptide" evidence="7">
    <location>
        <begin position="1"/>
        <end position="21"/>
    </location>
</feature>
<comment type="subcellular location">
    <subcellularLocation>
        <location evidence="1">Membrane</location>
        <topology evidence="1">Multi-pass membrane protein</topology>
    </subcellularLocation>
</comment>
<dbReference type="PANTHER" id="PTHR13353:SF5">
    <property type="entry name" value="TRANSMEMBRANE PROTEIN 19"/>
    <property type="match status" value="1"/>
</dbReference>
<feature type="transmembrane region" description="Helical" evidence="6">
    <location>
        <begin position="31"/>
        <end position="57"/>
    </location>
</feature>
<sequence>MQLHPVSLLVALLMALRGLRSSSLSHSGALTAFLLGYLTLANSLRVFGVCLLGFYLAGSKATRVKAAIKATYEAPENDGAPLSPPGKPALGEASTVAHGGGGRRTATQVLCNALVGSSCAFAWRVLYSGEFSAASGWEDERWCVVGRFGEGDARKSSRALVLAAVGFWAACCGDTALRKRSLSFSFSFPLAIASPPFIPPLTPSPTIQLGILSRSSPLLITRPFSGPVPRGTNGGVSGWGTLVSLFGGVLVGVLAVTCLIIQGQGETCGAAGLGEVVGVAAVAGLGGSLLDSFLGALLQPSYYSSTRSLIVHSPSPSPKQPGEKIIRVKGSGWDVLSNNGVNAVMGVTAAGVVGWWAML</sequence>
<keyword evidence="3 6" id="KW-0812">Transmembrane</keyword>
<dbReference type="InterPro" id="IPR002794">
    <property type="entry name" value="DUF92_TMEM19"/>
</dbReference>
<comment type="similarity">
    <text evidence="2">Belongs to the TMEM19 family.</text>
</comment>
<evidence type="ECO:0000313" key="9">
    <source>
        <dbReference type="Proteomes" id="UP000243876"/>
    </source>
</evidence>
<organism evidence="8 9">
    <name type="scientific">Sporidiobolus salmonicolor</name>
    <name type="common">Yeast-like fungus</name>
    <name type="synonym">Sporobolomyces salmonicolor</name>
    <dbReference type="NCBI Taxonomy" id="5005"/>
    <lineage>
        <taxon>Eukaryota</taxon>
        <taxon>Fungi</taxon>
        <taxon>Dikarya</taxon>
        <taxon>Basidiomycota</taxon>
        <taxon>Pucciniomycotina</taxon>
        <taxon>Microbotryomycetes</taxon>
        <taxon>Sporidiobolales</taxon>
        <taxon>Sporidiobolaceae</taxon>
        <taxon>Sporobolomyces</taxon>
    </lineage>
</organism>
<evidence type="ECO:0000256" key="4">
    <source>
        <dbReference type="ARBA" id="ARBA00022989"/>
    </source>
</evidence>
<keyword evidence="4 6" id="KW-1133">Transmembrane helix</keyword>
<feature type="transmembrane region" description="Helical" evidence="6">
    <location>
        <begin position="340"/>
        <end position="358"/>
    </location>
</feature>
<keyword evidence="9" id="KW-1185">Reference proteome</keyword>
<dbReference type="OrthoDB" id="30881at2759"/>
<dbReference type="GO" id="GO:0016020">
    <property type="term" value="C:membrane"/>
    <property type="evidence" value="ECO:0007669"/>
    <property type="project" value="UniProtKB-SubCell"/>
</dbReference>
<feature type="transmembrane region" description="Helical" evidence="6">
    <location>
        <begin position="239"/>
        <end position="261"/>
    </location>
</feature>
<dbReference type="PANTHER" id="PTHR13353">
    <property type="entry name" value="TRANSMEMBRANE PROTEIN 19"/>
    <property type="match status" value="1"/>
</dbReference>
<keyword evidence="5 6" id="KW-0472">Membrane</keyword>
<evidence type="ECO:0000256" key="1">
    <source>
        <dbReference type="ARBA" id="ARBA00004141"/>
    </source>
</evidence>
<evidence type="ECO:0000256" key="3">
    <source>
        <dbReference type="ARBA" id="ARBA00022692"/>
    </source>
</evidence>
<keyword evidence="7" id="KW-0732">Signal</keyword>
<dbReference type="AlphaFoldDB" id="A0A0D6EM86"/>
<name>A0A0D6EM86_SPOSA</name>
<feature type="non-terminal residue" evidence="8">
    <location>
        <position position="1"/>
    </location>
</feature>
<dbReference type="Pfam" id="PF01940">
    <property type="entry name" value="DUF92"/>
    <property type="match status" value="2"/>
</dbReference>
<feature type="transmembrane region" description="Helical" evidence="6">
    <location>
        <begin position="273"/>
        <end position="298"/>
    </location>
</feature>
<proteinExistence type="inferred from homology"/>
<dbReference type="EMBL" id="CENE01000011">
    <property type="protein sequence ID" value="CEQ41094.1"/>
    <property type="molecule type" value="Genomic_DNA"/>
</dbReference>
<evidence type="ECO:0000256" key="7">
    <source>
        <dbReference type="SAM" id="SignalP"/>
    </source>
</evidence>
<evidence type="ECO:0000256" key="2">
    <source>
        <dbReference type="ARBA" id="ARBA00009012"/>
    </source>
</evidence>
<evidence type="ECO:0000256" key="6">
    <source>
        <dbReference type="SAM" id="Phobius"/>
    </source>
</evidence>